<evidence type="ECO:0000313" key="2">
    <source>
        <dbReference type="EMBL" id="NYF49641.1"/>
    </source>
</evidence>
<dbReference type="Gene3D" id="3.30.70.100">
    <property type="match status" value="1"/>
</dbReference>
<organism evidence="2 3">
    <name type="scientific">Tunturiibacter lichenicola</name>
    <dbReference type="NCBI Taxonomy" id="2051959"/>
    <lineage>
        <taxon>Bacteria</taxon>
        <taxon>Pseudomonadati</taxon>
        <taxon>Acidobacteriota</taxon>
        <taxon>Terriglobia</taxon>
        <taxon>Terriglobales</taxon>
        <taxon>Acidobacteriaceae</taxon>
        <taxon>Tunturiibacter</taxon>
    </lineage>
</organism>
<proteinExistence type="predicted"/>
<evidence type="ECO:0000313" key="3">
    <source>
        <dbReference type="Proteomes" id="UP000534186"/>
    </source>
</evidence>
<dbReference type="EMBL" id="JACCCV010000001">
    <property type="protein sequence ID" value="NYF49641.1"/>
    <property type="molecule type" value="Genomic_DNA"/>
</dbReference>
<dbReference type="Pfam" id="PF07978">
    <property type="entry name" value="NIPSNAP"/>
    <property type="match status" value="1"/>
</dbReference>
<dbReference type="InterPro" id="IPR011008">
    <property type="entry name" value="Dimeric_a/b-barrel"/>
</dbReference>
<gene>
    <name evidence="2" type="ORF">HDF12_000006</name>
</gene>
<dbReference type="InterPro" id="IPR012577">
    <property type="entry name" value="NIPSNAP"/>
</dbReference>
<dbReference type="AlphaFoldDB" id="A0A7Y9NHW4"/>
<accession>A0A7Y9NHW4</accession>
<protein>
    <recommendedName>
        <fullName evidence="1">NIPSNAP domain-containing protein</fullName>
    </recommendedName>
</protein>
<evidence type="ECO:0000259" key="1">
    <source>
        <dbReference type="Pfam" id="PF07978"/>
    </source>
</evidence>
<dbReference type="SUPFAM" id="SSF54909">
    <property type="entry name" value="Dimeric alpha+beta barrel"/>
    <property type="match status" value="1"/>
</dbReference>
<dbReference type="Proteomes" id="UP000534186">
    <property type="component" value="Unassembled WGS sequence"/>
</dbReference>
<sequence>MRTFELRVYKLRTKDALDFYMEQIYPRHLSSFPLFGIEAHGFWTAKEDVEPRFFVLASYAAGEEPGEVVRRYMQSTEFAEDIRNFDVSDIVGVESTILIPSTSSPLK</sequence>
<name>A0A7Y9NHW4_9BACT</name>
<reference evidence="2 3" key="1">
    <citation type="submission" date="2020-07" db="EMBL/GenBank/DDBJ databases">
        <title>Genomic Encyclopedia of Type Strains, Phase IV (KMG-V): Genome sequencing to study the core and pangenomes of soil and plant-associated prokaryotes.</title>
        <authorList>
            <person name="Whitman W."/>
        </authorList>
    </citation>
    <scope>NUCLEOTIDE SEQUENCE [LARGE SCALE GENOMIC DNA]</scope>
    <source>
        <strain evidence="2 3">M8UP30</strain>
    </source>
</reference>
<feature type="domain" description="NIPSNAP" evidence="1">
    <location>
        <begin position="4"/>
        <end position="105"/>
    </location>
</feature>
<comment type="caution">
    <text evidence="2">The sequence shown here is derived from an EMBL/GenBank/DDBJ whole genome shotgun (WGS) entry which is preliminary data.</text>
</comment>